<name>A0ABW9XUM9_9BACL</name>
<dbReference type="Pfam" id="PF10094">
    <property type="entry name" value="DUF2332"/>
    <property type="match status" value="1"/>
</dbReference>
<evidence type="ECO:0000313" key="2">
    <source>
        <dbReference type="Proteomes" id="UP000665561"/>
    </source>
</evidence>
<sequence>MHPLSDVFRRYAVYHFRTSSPLYECLSLAAADDHGLLELAAQAGPGQPQPNMLSGAVHYLLLRGVDHPLRHFYPSLTSNPGDPALAFALFKDFCRAYRDALLPLLRGNRVQTNEVNRCAYLYPAFCRIYRQTGRPLALIEIGASAGLQLLWDQYSYAYGTGEVYGGASAALHLSSEPRGGIVPAFLRQLPPIADRVGIALHVVDLQREDDYAWLQALVWPEHRERRLNLEKAAGCLKRRPPRLIEGDAVGLFAGTAAAMPEDAALGKEKSGRQI</sequence>
<reference evidence="1 2" key="1">
    <citation type="submission" date="2020-01" db="EMBL/GenBank/DDBJ databases">
        <title>Paenibacillus soybeanensis sp. nov. isolated from the nodules of soybean (Glycine max(L.) Merr).</title>
        <authorList>
            <person name="Wang H."/>
        </authorList>
    </citation>
    <scope>NUCLEOTIDE SEQUENCE [LARGE SCALE GENOMIC DNA]</scope>
    <source>
        <strain evidence="1 2">T1</strain>
    </source>
</reference>
<gene>
    <name evidence="1" type="ORF">GT019_21015</name>
</gene>
<proteinExistence type="predicted"/>
<accession>A0ABW9XUM9</accession>
<dbReference type="RefSeq" id="WP_161745160.1">
    <property type="nucleotide sequence ID" value="NZ_JAAAMV010000020.1"/>
</dbReference>
<dbReference type="Proteomes" id="UP000665561">
    <property type="component" value="Unassembled WGS sequence"/>
</dbReference>
<evidence type="ECO:0000313" key="1">
    <source>
        <dbReference type="EMBL" id="NBD26359.1"/>
    </source>
</evidence>
<dbReference type="InterPro" id="IPR011200">
    <property type="entry name" value="UCP012608"/>
</dbReference>
<dbReference type="EMBL" id="JAAAMV010000020">
    <property type="protein sequence ID" value="NBD26359.1"/>
    <property type="molecule type" value="Genomic_DNA"/>
</dbReference>
<comment type="caution">
    <text evidence="1">The sequence shown here is derived from an EMBL/GenBank/DDBJ whole genome shotgun (WGS) entry which is preliminary data.</text>
</comment>
<keyword evidence="2" id="KW-1185">Reference proteome</keyword>
<organism evidence="1 2">
    <name type="scientific">Paenibacillus glycinis</name>
    <dbReference type="NCBI Taxonomy" id="2697035"/>
    <lineage>
        <taxon>Bacteria</taxon>
        <taxon>Bacillati</taxon>
        <taxon>Bacillota</taxon>
        <taxon>Bacilli</taxon>
        <taxon>Bacillales</taxon>
        <taxon>Paenibacillaceae</taxon>
        <taxon>Paenibacillus</taxon>
    </lineage>
</organism>
<protein>
    <submittedName>
        <fullName evidence="1">DUF2332 family protein</fullName>
    </submittedName>
</protein>